<reference evidence="5 6" key="1">
    <citation type="submission" date="2018-08" db="EMBL/GenBank/DDBJ databases">
        <title>Fibrisoma montanum sp. nov., isolated from Danxia mountain soil.</title>
        <authorList>
            <person name="Huang Y."/>
        </authorList>
    </citation>
    <scope>NUCLEOTIDE SEQUENCE [LARGE SCALE GENOMIC DNA]</scope>
    <source>
        <strain evidence="5 6">HYT19</strain>
    </source>
</reference>
<gene>
    <name evidence="5" type="ORF">DYU11_13415</name>
</gene>
<dbReference type="InterPro" id="IPR000917">
    <property type="entry name" value="Sulfatase_N"/>
</dbReference>
<keyword evidence="2" id="KW-0378">Hydrolase</keyword>
<dbReference type="SUPFAM" id="SSF53649">
    <property type="entry name" value="Alkaline phosphatase-like"/>
    <property type="match status" value="1"/>
</dbReference>
<feature type="domain" description="Sulfatase N-terminal" evidence="4">
    <location>
        <begin position="84"/>
        <end position="425"/>
    </location>
</feature>
<name>A0A418MCA9_9BACT</name>
<organism evidence="5 6">
    <name type="scientific">Fibrisoma montanum</name>
    <dbReference type="NCBI Taxonomy" id="2305895"/>
    <lineage>
        <taxon>Bacteria</taxon>
        <taxon>Pseudomonadati</taxon>
        <taxon>Bacteroidota</taxon>
        <taxon>Cytophagia</taxon>
        <taxon>Cytophagales</taxon>
        <taxon>Spirosomataceae</taxon>
        <taxon>Fibrisoma</taxon>
    </lineage>
</organism>
<protein>
    <submittedName>
        <fullName evidence="5">Sulfatase</fullName>
    </submittedName>
</protein>
<evidence type="ECO:0000256" key="1">
    <source>
        <dbReference type="ARBA" id="ARBA00022723"/>
    </source>
</evidence>
<dbReference type="GO" id="GO:0046872">
    <property type="term" value="F:metal ion binding"/>
    <property type="evidence" value="ECO:0007669"/>
    <property type="project" value="UniProtKB-KW"/>
</dbReference>
<dbReference type="Pfam" id="PF00884">
    <property type="entry name" value="Sulfatase"/>
    <property type="match status" value="1"/>
</dbReference>
<feature type="compositionally biased region" description="Polar residues" evidence="3">
    <location>
        <begin position="1"/>
        <end position="10"/>
    </location>
</feature>
<sequence>MSSVTFNNWPNRPGPISATTCSSDPVRTGAPPVRSPKRIDRFSYTQPDPAMQRRTFLQQTLAALTATGLGVSLLNGKRAGGLYKHIVLLIGDDHAMRVMGCYGNRRVNTPNLDRLAREGMRFTNAFCQSPVCSASRQSFLTGNYPHQTGVNLLFTPFSDEKNLTVAEHLNAQHYRTAAIGKMHTNTNLPAGVPAHGFEIRKDTAEYTKWLKSKGGPRPVPADVPVRDMSKTKGFSVEQWVNPGVRPEPLYDADALDTYLTNEAIAFLQAQRSSPFLLFVGFHAPHAPMNFPVEFAGRYRPEQMMLGKAGPEDLPWTPTIFRGLTDTQKREIVAGYYTCVDYLDKNVGLILNAIDDNGLRDDTLVVYIADHGYLLNDHNRFEKHTMWEPAVRSPLLVRAPGLTKAGSVSSELVELVDLVPTFVEAASAPTLPTRGKSLIPLFKNPKKNHRDQVFSEYLVDNMAMLRTDDRDGGPWKYVFSTNQYDLGLGYEIGDTRPAGYVHRLYNLRRDPDELHNLATDPAQQTRLQTLQAQLIAVFRETHPDAARLPTNLTTEQTLAWFCEPRDQVSDLEKRIFPHPNRYEKKNL</sequence>
<proteinExistence type="predicted"/>
<evidence type="ECO:0000313" key="6">
    <source>
        <dbReference type="Proteomes" id="UP000283523"/>
    </source>
</evidence>
<evidence type="ECO:0000313" key="5">
    <source>
        <dbReference type="EMBL" id="RIV23956.1"/>
    </source>
</evidence>
<evidence type="ECO:0000256" key="3">
    <source>
        <dbReference type="SAM" id="MobiDB-lite"/>
    </source>
</evidence>
<dbReference type="AlphaFoldDB" id="A0A418MCA9"/>
<evidence type="ECO:0000259" key="4">
    <source>
        <dbReference type="Pfam" id="PF00884"/>
    </source>
</evidence>
<dbReference type="Proteomes" id="UP000283523">
    <property type="component" value="Unassembled WGS sequence"/>
</dbReference>
<dbReference type="InterPro" id="IPR017850">
    <property type="entry name" value="Alkaline_phosphatase_core_sf"/>
</dbReference>
<keyword evidence="1" id="KW-0479">Metal-binding</keyword>
<dbReference type="PANTHER" id="PTHR45953:SF1">
    <property type="entry name" value="IDURONATE 2-SULFATASE"/>
    <property type="match status" value="1"/>
</dbReference>
<dbReference type="Gene3D" id="3.40.720.10">
    <property type="entry name" value="Alkaline Phosphatase, subunit A"/>
    <property type="match status" value="1"/>
</dbReference>
<keyword evidence="6" id="KW-1185">Reference proteome</keyword>
<dbReference type="PANTHER" id="PTHR45953">
    <property type="entry name" value="IDURONATE 2-SULFATASE"/>
    <property type="match status" value="1"/>
</dbReference>
<evidence type="ECO:0000256" key="2">
    <source>
        <dbReference type="ARBA" id="ARBA00022801"/>
    </source>
</evidence>
<comment type="caution">
    <text evidence="5">The sequence shown here is derived from an EMBL/GenBank/DDBJ whole genome shotgun (WGS) entry which is preliminary data.</text>
</comment>
<feature type="region of interest" description="Disordered" evidence="3">
    <location>
        <begin position="1"/>
        <end position="41"/>
    </location>
</feature>
<dbReference type="GO" id="GO:0008484">
    <property type="term" value="F:sulfuric ester hydrolase activity"/>
    <property type="evidence" value="ECO:0007669"/>
    <property type="project" value="TreeGrafter"/>
</dbReference>
<dbReference type="EMBL" id="QXED01000003">
    <property type="protein sequence ID" value="RIV23956.1"/>
    <property type="molecule type" value="Genomic_DNA"/>
</dbReference>
<accession>A0A418MCA9</accession>
<dbReference type="GO" id="GO:0005737">
    <property type="term" value="C:cytoplasm"/>
    <property type="evidence" value="ECO:0007669"/>
    <property type="project" value="TreeGrafter"/>
</dbReference>